<accession>A0AA88AX38</accession>
<dbReference type="Gramene" id="FCD_00014555-RA">
    <property type="protein sequence ID" value="FCD_00014555-RA:cds"/>
    <property type="gene ID" value="FCD_00014555"/>
</dbReference>
<comment type="caution">
    <text evidence="2">The sequence shown here is derived from an EMBL/GenBank/DDBJ whole genome shotgun (WGS) entry which is preliminary data.</text>
</comment>
<gene>
    <name evidence="2" type="ORF">TIFTF001_025683</name>
</gene>
<protein>
    <submittedName>
        <fullName evidence="2">Uncharacterized protein</fullName>
    </submittedName>
</protein>
<proteinExistence type="predicted"/>
<feature type="region of interest" description="Disordered" evidence="1">
    <location>
        <begin position="125"/>
        <end position="159"/>
    </location>
</feature>
<dbReference type="EMBL" id="BTGU01000064">
    <property type="protein sequence ID" value="GMN56563.1"/>
    <property type="molecule type" value="Genomic_DNA"/>
</dbReference>
<reference evidence="2" key="1">
    <citation type="submission" date="2023-07" db="EMBL/GenBank/DDBJ databases">
        <title>draft genome sequence of fig (Ficus carica).</title>
        <authorList>
            <person name="Takahashi T."/>
            <person name="Nishimura K."/>
        </authorList>
    </citation>
    <scope>NUCLEOTIDE SEQUENCE</scope>
</reference>
<evidence type="ECO:0000313" key="3">
    <source>
        <dbReference type="Proteomes" id="UP001187192"/>
    </source>
</evidence>
<keyword evidence="3" id="KW-1185">Reference proteome</keyword>
<dbReference type="AlphaFoldDB" id="A0AA88AX38"/>
<feature type="region of interest" description="Disordered" evidence="1">
    <location>
        <begin position="69"/>
        <end position="90"/>
    </location>
</feature>
<sequence>MFQKLKKKLTNPIGEERENPATPSDFPHRRICATHGGTTPGVVDADNSFCSRRAGNPDLRLPCAGIHESTISPASTNPQPPTTPTPLALSNSWTEKKVVRLTVGDQRNTAGNAIDAARESRWWPRGNDDGGRRGIAMEAPRELTLNGGDTIQTESDPLHELTSVNHTASSDLRRQC</sequence>
<name>A0AA88AX38_FICCA</name>
<evidence type="ECO:0000256" key="1">
    <source>
        <dbReference type="SAM" id="MobiDB-lite"/>
    </source>
</evidence>
<feature type="region of interest" description="Disordered" evidence="1">
    <location>
        <begin position="1"/>
        <end position="41"/>
    </location>
</feature>
<dbReference type="Proteomes" id="UP001187192">
    <property type="component" value="Unassembled WGS sequence"/>
</dbReference>
<organism evidence="2 3">
    <name type="scientific">Ficus carica</name>
    <name type="common">Common fig</name>
    <dbReference type="NCBI Taxonomy" id="3494"/>
    <lineage>
        <taxon>Eukaryota</taxon>
        <taxon>Viridiplantae</taxon>
        <taxon>Streptophyta</taxon>
        <taxon>Embryophyta</taxon>
        <taxon>Tracheophyta</taxon>
        <taxon>Spermatophyta</taxon>
        <taxon>Magnoliopsida</taxon>
        <taxon>eudicotyledons</taxon>
        <taxon>Gunneridae</taxon>
        <taxon>Pentapetalae</taxon>
        <taxon>rosids</taxon>
        <taxon>fabids</taxon>
        <taxon>Rosales</taxon>
        <taxon>Moraceae</taxon>
        <taxon>Ficeae</taxon>
        <taxon>Ficus</taxon>
    </lineage>
</organism>
<evidence type="ECO:0000313" key="2">
    <source>
        <dbReference type="EMBL" id="GMN56563.1"/>
    </source>
</evidence>